<dbReference type="Proteomes" id="UP001271792">
    <property type="component" value="Unassembled WGS sequence"/>
</dbReference>
<evidence type="ECO:0000313" key="2">
    <source>
        <dbReference type="Proteomes" id="UP001271792"/>
    </source>
</evidence>
<keyword evidence="2" id="KW-1185">Reference proteome</keyword>
<comment type="caution">
    <text evidence="1">The sequence shown here is derived from an EMBL/GenBank/DDBJ whole genome shotgun (WGS) entry which is preliminary data.</text>
</comment>
<reference evidence="1 2" key="2">
    <citation type="submission" date="2023-11" db="EMBL/GenBank/DDBJ databases">
        <authorList>
            <person name="Lara A.C."/>
            <person name="Chronakova A."/>
        </authorList>
    </citation>
    <scope>NUCLEOTIDE SEQUENCE [LARGE SCALE GENOMIC DNA]</scope>
    <source>
        <strain evidence="1 2">BCCO 10_0798</strain>
    </source>
</reference>
<name>A0ABU4TNH5_9PSEU</name>
<sequence>MSLSPDTPPGFADALRAAVAARGLSLERIRDHLARRGVSVSLATLSYWQTGRSRPERRASLTAVGHLEEVLVLEPGALSELLGPAQRGSRREAGTISAFWPVPSVIDDVVGGVDTRWDSRLTRISQHDRVTVGPERGERSYVSRQVLRAEEDGPDRWVVILHLDEHDRPLPSIRPLHNCRLGRVVTRPSEGLLVAELMFRAPLRRGQTVITEHELVNQAPYPPATNYSRKFRRPVHEYVLEITFDASALPRSCRRVVRDADGGRQSSGVRVDEGDSVLGVALKFGPGCYGFEWTW</sequence>
<protein>
    <submittedName>
        <fullName evidence="1">XRE family transcriptional regulator</fullName>
    </submittedName>
</protein>
<gene>
    <name evidence="1" type="ORF">SK571_10650</name>
</gene>
<proteinExistence type="predicted"/>
<evidence type="ECO:0000313" key="1">
    <source>
        <dbReference type="EMBL" id="MDX8049840.1"/>
    </source>
</evidence>
<accession>A0ABU4TNH5</accession>
<reference evidence="1 2" key="1">
    <citation type="submission" date="2023-11" db="EMBL/GenBank/DDBJ databases">
        <title>Lentzea sokolovensis, sp. nov., Lentzea kristufkii, sp. nov., and Lentzea miocenensis, sp. nov., rare actinobacteria from Sokolov Coal Basin, Miocene lacustrine sediment, Czech Republic.</title>
        <authorList>
            <person name="Lara A."/>
            <person name="Kotroba L."/>
            <person name="Nouioui I."/>
            <person name="Neumann-Schaal M."/>
            <person name="Mast Y."/>
            <person name="Chronakova A."/>
        </authorList>
    </citation>
    <scope>NUCLEOTIDE SEQUENCE [LARGE SCALE GENOMIC DNA]</scope>
    <source>
        <strain evidence="1 2">BCCO 10_0798</strain>
    </source>
</reference>
<dbReference type="RefSeq" id="WP_319983861.1">
    <property type="nucleotide sequence ID" value="NZ_JAXAVV010000004.1"/>
</dbReference>
<dbReference type="EMBL" id="JAXAVV010000004">
    <property type="protein sequence ID" value="MDX8049840.1"/>
    <property type="molecule type" value="Genomic_DNA"/>
</dbReference>
<organism evidence="1 2">
    <name type="scientific">Lentzea kristufekii</name>
    <dbReference type="NCBI Taxonomy" id="3095430"/>
    <lineage>
        <taxon>Bacteria</taxon>
        <taxon>Bacillati</taxon>
        <taxon>Actinomycetota</taxon>
        <taxon>Actinomycetes</taxon>
        <taxon>Pseudonocardiales</taxon>
        <taxon>Pseudonocardiaceae</taxon>
        <taxon>Lentzea</taxon>
    </lineage>
</organism>